<evidence type="ECO:0000313" key="2">
    <source>
        <dbReference type="WBParaSite" id="maker-unitig_29076-snap-gene-0.2-mRNA-1"/>
    </source>
</evidence>
<reference evidence="2" key="1">
    <citation type="submission" date="2016-11" db="UniProtKB">
        <authorList>
            <consortium name="WormBaseParasite"/>
        </authorList>
    </citation>
    <scope>IDENTIFICATION</scope>
</reference>
<organism evidence="1 2">
    <name type="scientific">Macrostomum lignano</name>
    <dbReference type="NCBI Taxonomy" id="282301"/>
    <lineage>
        <taxon>Eukaryota</taxon>
        <taxon>Metazoa</taxon>
        <taxon>Spiralia</taxon>
        <taxon>Lophotrochozoa</taxon>
        <taxon>Platyhelminthes</taxon>
        <taxon>Rhabditophora</taxon>
        <taxon>Macrostomorpha</taxon>
        <taxon>Macrostomida</taxon>
        <taxon>Macrostomidae</taxon>
        <taxon>Macrostomum</taxon>
    </lineage>
</organism>
<keyword evidence="1" id="KW-1185">Reference proteome</keyword>
<accession>A0A1I8FCA2</accession>
<dbReference type="Proteomes" id="UP000095280">
    <property type="component" value="Unplaced"/>
</dbReference>
<dbReference type="AlphaFoldDB" id="A0A1I8FCA2"/>
<evidence type="ECO:0000313" key="1">
    <source>
        <dbReference type="Proteomes" id="UP000095280"/>
    </source>
</evidence>
<proteinExistence type="predicted"/>
<name>A0A1I8FCA2_9PLAT</name>
<dbReference type="WBParaSite" id="maker-unitig_29076-snap-gene-0.2-mRNA-1">
    <property type="protein sequence ID" value="maker-unitig_29076-snap-gene-0.2-mRNA-1"/>
    <property type="gene ID" value="maker-unitig_29076-snap-gene-0.2"/>
</dbReference>
<sequence length="83" mass="9356">MMYRRPRSPSAISTLCSPLPSSCPAAVRIQLPGQPMWCRTLGLPVSLMRCLLESAASAGWSWLRCWRSCWWPSIRVTTLCACR</sequence>
<protein>
    <submittedName>
        <fullName evidence="2">Secreted protein</fullName>
    </submittedName>
</protein>